<evidence type="ECO:0000256" key="1">
    <source>
        <dbReference type="ARBA" id="ARBA00023157"/>
    </source>
</evidence>
<dbReference type="InterPro" id="IPR018114">
    <property type="entry name" value="TRYPSIN_HIS"/>
</dbReference>
<evidence type="ECO:0000313" key="8">
    <source>
        <dbReference type="Proteomes" id="UP001152320"/>
    </source>
</evidence>
<dbReference type="CDD" id="cd00190">
    <property type="entry name" value="Tryp_SPc"/>
    <property type="match status" value="1"/>
</dbReference>
<feature type="disulfide bond" evidence="3">
    <location>
        <begin position="368"/>
        <end position="383"/>
    </location>
</feature>
<feature type="disulfide bond" evidence="3">
    <location>
        <begin position="477"/>
        <end position="492"/>
    </location>
</feature>
<keyword evidence="1 3" id="KW-1015">Disulfide bond</keyword>
<dbReference type="PROSITE" id="PS50068">
    <property type="entry name" value="LDLRA_2"/>
    <property type="match status" value="5"/>
</dbReference>
<feature type="disulfide bond" evidence="3">
    <location>
        <begin position="356"/>
        <end position="374"/>
    </location>
</feature>
<feature type="disulfide bond" evidence="3">
    <location>
        <begin position="428"/>
        <end position="446"/>
    </location>
</feature>
<feature type="signal peptide" evidence="5">
    <location>
        <begin position="1"/>
        <end position="21"/>
    </location>
</feature>
<dbReference type="InterPro" id="IPR043504">
    <property type="entry name" value="Peptidase_S1_PA_chymotrypsin"/>
</dbReference>
<keyword evidence="4" id="KW-0720">Serine protease</keyword>
<dbReference type="PROSITE" id="PS50240">
    <property type="entry name" value="TRYPSIN_DOM"/>
    <property type="match status" value="1"/>
</dbReference>
<sequence>MLHSGILQVLVSITFLWVSDACNLHSGYSTLQSYRPKHFLVKECGQRPLYQDHSRFRRVVNGEKAVLGQWPWHVNIQYNRLPPCSGVLIDADWVVTAAHCFYNKYSRKMFEAGNLTVTAASLEIGDDSQPEEENMRKVRQIYMHPGYASERSIVNNDFMMLKLDEPFSLGPTIQTACVQIAADVIQPGAECYVAGWGKHYRTNLKNNLSPTLQYSDVPLLSRRECEHYAANVSRRQLSIFTKEKFCAGVWTKDWYGPCQGDSGGPLVCFENNSKSWYVVGVVSYGIKCGEIGFYTNVTSMLDYIQTVLNGTAPSSDYECLDGNRTIAVERRCDGVADCDDASDETECECTENQFRCPNGICRMKSDLCNVHDDCGDGTDEENCEYFECQTSGSRISLEHVCNGAQNCDDWSDEHRDICECDPSTHFRCTHGPCIPLTWRCDGEVDCPASFDDEENCECPDDYFTCNNSRCVHIKAVCNNFNDCGDGSDEKECDTTCAPGHFYCMITSECYDVALMMCDEESRISLCSGSDSDFLQFYQNCYGYETDK</sequence>
<dbReference type="InterPro" id="IPR036055">
    <property type="entry name" value="LDL_receptor-like_sf"/>
</dbReference>
<dbReference type="SMART" id="SM00192">
    <property type="entry name" value="LDLa"/>
    <property type="match status" value="5"/>
</dbReference>
<keyword evidence="8" id="KW-1185">Reference proteome</keyword>
<feature type="disulfide bond" evidence="3">
    <location>
        <begin position="349"/>
        <end position="361"/>
    </location>
</feature>
<dbReference type="FunFam" id="2.40.10.10:FF:000068">
    <property type="entry name" value="transmembrane protease serine 2"/>
    <property type="match status" value="1"/>
</dbReference>
<dbReference type="Gene3D" id="2.40.10.10">
    <property type="entry name" value="Trypsin-like serine proteases"/>
    <property type="match status" value="1"/>
</dbReference>
<evidence type="ECO:0000256" key="2">
    <source>
        <dbReference type="ARBA" id="ARBA00024195"/>
    </source>
</evidence>
<name>A0A9Q0YEJ2_HOLLE</name>
<protein>
    <submittedName>
        <fullName evidence="7">Transmembrane protease serine 3</fullName>
    </submittedName>
</protein>
<dbReference type="CDD" id="cd00112">
    <property type="entry name" value="LDLa"/>
    <property type="match status" value="4"/>
</dbReference>
<dbReference type="PROSITE" id="PS00135">
    <property type="entry name" value="TRYPSIN_SER"/>
    <property type="match status" value="1"/>
</dbReference>
<gene>
    <name evidence="7" type="ORF">HOLleu_39885</name>
</gene>
<feature type="chain" id="PRO_5040443546" evidence="5">
    <location>
        <begin position="22"/>
        <end position="547"/>
    </location>
</feature>
<comment type="caution">
    <text evidence="3">Lacks conserved residue(s) required for the propagation of feature annotation.</text>
</comment>
<dbReference type="InterPro" id="IPR009003">
    <property type="entry name" value="Peptidase_S1_PA"/>
</dbReference>
<evidence type="ECO:0000256" key="3">
    <source>
        <dbReference type="PROSITE-ProRule" id="PRU00124"/>
    </source>
</evidence>
<dbReference type="PROSITE" id="PS00134">
    <property type="entry name" value="TRYPSIN_HIS"/>
    <property type="match status" value="1"/>
</dbReference>
<evidence type="ECO:0000313" key="7">
    <source>
        <dbReference type="EMBL" id="KAJ8020319.1"/>
    </source>
</evidence>
<dbReference type="Proteomes" id="UP001152320">
    <property type="component" value="Chromosome 22"/>
</dbReference>
<dbReference type="SUPFAM" id="SSF50494">
    <property type="entry name" value="Trypsin-like serine proteases"/>
    <property type="match status" value="1"/>
</dbReference>
<dbReference type="SMART" id="SM00020">
    <property type="entry name" value="Tryp_SPc"/>
    <property type="match status" value="1"/>
</dbReference>
<keyword evidence="4" id="KW-0378">Hydrolase</keyword>
<keyword evidence="7" id="KW-0812">Transmembrane</keyword>
<keyword evidence="4 7" id="KW-0645">Protease</keyword>
<evidence type="ECO:0000259" key="6">
    <source>
        <dbReference type="PROSITE" id="PS50240"/>
    </source>
</evidence>
<feature type="disulfide bond" evidence="3">
    <location>
        <begin position="332"/>
        <end position="347"/>
    </location>
</feature>
<evidence type="ECO:0000256" key="4">
    <source>
        <dbReference type="RuleBase" id="RU363034"/>
    </source>
</evidence>
<proteinExistence type="inferred from homology"/>
<keyword evidence="5" id="KW-0732">Signal</keyword>
<dbReference type="PANTHER" id="PTHR24252">
    <property type="entry name" value="ACROSIN-RELATED"/>
    <property type="match status" value="1"/>
</dbReference>
<dbReference type="GO" id="GO:0006508">
    <property type="term" value="P:proteolysis"/>
    <property type="evidence" value="ECO:0007669"/>
    <property type="project" value="UniProtKB-KW"/>
</dbReference>
<evidence type="ECO:0000256" key="5">
    <source>
        <dbReference type="SAM" id="SignalP"/>
    </source>
</evidence>
<dbReference type="InterPro" id="IPR001254">
    <property type="entry name" value="Trypsin_dom"/>
</dbReference>
<dbReference type="GO" id="GO:0004252">
    <property type="term" value="F:serine-type endopeptidase activity"/>
    <property type="evidence" value="ECO:0007669"/>
    <property type="project" value="InterPro"/>
</dbReference>
<dbReference type="Pfam" id="PF00057">
    <property type="entry name" value="Ldl_recept_a"/>
    <property type="match status" value="4"/>
</dbReference>
<feature type="disulfide bond" evidence="3">
    <location>
        <begin position="458"/>
        <end position="470"/>
    </location>
</feature>
<dbReference type="SUPFAM" id="SSF57424">
    <property type="entry name" value="LDL receptor-like module"/>
    <property type="match status" value="4"/>
</dbReference>
<dbReference type="PANTHER" id="PTHR24252:SF7">
    <property type="entry name" value="HYALIN"/>
    <property type="match status" value="1"/>
</dbReference>
<comment type="similarity">
    <text evidence="2">Belongs to the peptidase S1 family. CLIP subfamily.</text>
</comment>
<dbReference type="PROSITE" id="PS01209">
    <property type="entry name" value="LDLRA_1"/>
    <property type="match status" value="1"/>
</dbReference>
<dbReference type="InterPro" id="IPR002172">
    <property type="entry name" value="LDrepeatLR_classA_rpt"/>
</dbReference>
<comment type="caution">
    <text evidence="7">The sequence shown here is derived from an EMBL/GenBank/DDBJ whole genome shotgun (WGS) entry which is preliminary data.</text>
</comment>
<dbReference type="Pfam" id="PF00089">
    <property type="entry name" value="Trypsin"/>
    <property type="match status" value="1"/>
</dbReference>
<dbReference type="InterPro" id="IPR023415">
    <property type="entry name" value="LDLR_class-A_CS"/>
</dbReference>
<dbReference type="Gene3D" id="4.10.400.10">
    <property type="entry name" value="Low-density Lipoprotein Receptor"/>
    <property type="match status" value="5"/>
</dbReference>
<dbReference type="AlphaFoldDB" id="A0A9Q0YEJ2"/>
<feature type="disulfide bond" evidence="3">
    <location>
        <begin position="465"/>
        <end position="483"/>
    </location>
</feature>
<organism evidence="7 8">
    <name type="scientific">Holothuria leucospilota</name>
    <name type="common">Black long sea cucumber</name>
    <name type="synonym">Mertensiothuria leucospilota</name>
    <dbReference type="NCBI Taxonomy" id="206669"/>
    <lineage>
        <taxon>Eukaryota</taxon>
        <taxon>Metazoa</taxon>
        <taxon>Echinodermata</taxon>
        <taxon>Eleutherozoa</taxon>
        <taxon>Echinozoa</taxon>
        <taxon>Holothuroidea</taxon>
        <taxon>Aspidochirotacea</taxon>
        <taxon>Aspidochirotida</taxon>
        <taxon>Holothuriidae</taxon>
        <taxon>Holothuria</taxon>
    </lineage>
</organism>
<dbReference type="InterPro" id="IPR033116">
    <property type="entry name" value="TRYPSIN_SER"/>
</dbReference>
<dbReference type="OrthoDB" id="546450at2759"/>
<keyword evidence="7" id="KW-0472">Membrane</keyword>
<dbReference type="EMBL" id="JAIZAY010000022">
    <property type="protein sequence ID" value="KAJ8020319.1"/>
    <property type="molecule type" value="Genomic_DNA"/>
</dbReference>
<dbReference type="FunFam" id="2.40.10.10:FF:000002">
    <property type="entry name" value="Transmembrane protease serine"/>
    <property type="match status" value="1"/>
</dbReference>
<feature type="domain" description="Peptidase S1" evidence="6">
    <location>
        <begin position="59"/>
        <end position="309"/>
    </location>
</feature>
<accession>A0A9Q0YEJ2</accession>
<dbReference type="PRINTS" id="PR00261">
    <property type="entry name" value="LDLRECEPTOR"/>
</dbReference>
<reference evidence="7" key="1">
    <citation type="submission" date="2021-10" db="EMBL/GenBank/DDBJ databases">
        <title>Tropical sea cucumber genome reveals ecological adaptation and Cuvierian tubules defense mechanism.</title>
        <authorList>
            <person name="Chen T."/>
        </authorList>
    </citation>
    <scope>NUCLEOTIDE SEQUENCE</scope>
    <source>
        <strain evidence="7">Nanhai2018</strain>
        <tissue evidence="7">Muscle</tissue>
    </source>
</reference>